<evidence type="ECO:0000313" key="2">
    <source>
        <dbReference type="Proteomes" id="UP000294650"/>
    </source>
</evidence>
<dbReference type="AlphaFoldDB" id="A0A4R3N6Q2"/>
<dbReference type="Proteomes" id="UP000294650">
    <property type="component" value="Unassembled WGS sequence"/>
</dbReference>
<name>A0A4R3N6Q2_9BACI</name>
<organism evidence="1 2">
    <name type="scientific">Melghiribacillus thermohalophilus</name>
    <dbReference type="NCBI Taxonomy" id="1324956"/>
    <lineage>
        <taxon>Bacteria</taxon>
        <taxon>Bacillati</taxon>
        <taxon>Bacillota</taxon>
        <taxon>Bacilli</taxon>
        <taxon>Bacillales</taxon>
        <taxon>Bacillaceae</taxon>
        <taxon>Melghiribacillus</taxon>
    </lineage>
</organism>
<sequence length="30" mass="3423">MTAHVTDFMTVSPHKVTVYDLVTDQPVLYN</sequence>
<dbReference type="EMBL" id="SMAN01000004">
    <property type="protein sequence ID" value="TCT24940.1"/>
    <property type="molecule type" value="Genomic_DNA"/>
</dbReference>
<proteinExistence type="predicted"/>
<accession>A0A4R3N6Q2</accession>
<comment type="caution">
    <text evidence="1">The sequence shown here is derived from an EMBL/GenBank/DDBJ whole genome shotgun (WGS) entry which is preliminary data.</text>
</comment>
<gene>
    <name evidence="1" type="ORF">EDD68_1047</name>
</gene>
<reference evidence="1 2" key="1">
    <citation type="submission" date="2019-03" db="EMBL/GenBank/DDBJ databases">
        <title>Genomic Encyclopedia of Type Strains, Phase IV (KMG-IV): sequencing the most valuable type-strain genomes for metagenomic binning, comparative biology and taxonomic classification.</title>
        <authorList>
            <person name="Goeker M."/>
        </authorList>
    </citation>
    <scope>NUCLEOTIDE SEQUENCE [LARGE SCALE GENOMIC DNA]</scope>
    <source>
        <strain evidence="1 2">DSM 25894</strain>
    </source>
</reference>
<protein>
    <submittedName>
        <fullName evidence="1">Uncharacterized protein</fullName>
    </submittedName>
</protein>
<keyword evidence="2" id="KW-1185">Reference proteome</keyword>
<evidence type="ECO:0000313" key="1">
    <source>
        <dbReference type="EMBL" id="TCT24940.1"/>
    </source>
</evidence>